<dbReference type="CDD" id="cd00757">
    <property type="entry name" value="ThiF_MoeB_HesA_family"/>
    <property type="match status" value="1"/>
</dbReference>
<dbReference type="GO" id="GO:0005829">
    <property type="term" value="C:cytosol"/>
    <property type="evidence" value="ECO:0007669"/>
    <property type="project" value="TreeGrafter"/>
</dbReference>
<accession>A0AAE5T3A9</accession>
<dbReference type="GO" id="GO:0008641">
    <property type="term" value="F:ubiquitin-like modifier activating enzyme activity"/>
    <property type="evidence" value="ECO:0007669"/>
    <property type="project" value="InterPro"/>
</dbReference>
<feature type="domain" description="THIF-type NAD/FAD binding fold" evidence="1">
    <location>
        <begin position="4"/>
        <end position="240"/>
    </location>
</feature>
<dbReference type="AlphaFoldDB" id="A0AAE5T3A9"/>
<reference evidence="2 3" key="1">
    <citation type="journal article" date="2016" name="Front. Microbiol.">
        <title>Comprehensive Phylogenetic Analysis of Bovine Non-aureus Staphylococci Species Based on Whole-Genome Sequencing.</title>
        <authorList>
            <person name="Naushad S."/>
            <person name="Barkema H.W."/>
            <person name="Luby C."/>
            <person name="Condas L.A."/>
            <person name="Nobrega D.B."/>
            <person name="Carson D.A."/>
            <person name="De Buck J."/>
        </authorList>
    </citation>
    <scope>NUCLEOTIDE SEQUENCE [LARGE SCALE GENOMIC DNA]</scope>
    <source>
        <strain evidence="2 3">SNUC 505</strain>
    </source>
</reference>
<protein>
    <submittedName>
        <fullName evidence="2">Dinucleotide-utilizing protein</fullName>
    </submittedName>
</protein>
<dbReference type="InterPro" id="IPR035985">
    <property type="entry name" value="Ubiquitin-activating_enz"/>
</dbReference>
<name>A0AAE5T3A9_STACR</name>
<dbReference type="GO" id="GO:0016779">
    <property type="term" value="F:nucleotidyltransferase activity"/>
    <property type="evidence" value="ECO:0007669"/>
    <property type="project" value="TreeGrafter"/>
</dbReference>
<dbReference type="PANTHER" id="PTHR10953">
    <property type="entry name" value="UBIQUITIN-ACTIVATING ENZYME E1"/>
    <property type="match status" value="1"/>
</dbReference>
<dbReference type="EMBL" id="PZBZ01000002">
    <property type="protein sequence ID" value="PTG17105.1"/>
    <property type="molecule type" value="Genomic_DNA"/>
</dbReference>
<sequence>MNRYDRQIKYPAFGLKTQNKLQQLHVLIVGVGALGSGIAEQLARCGVGKLTLIDKDIVTFSNLHRQSGYIEEDAKEMRPKVSALKMRLHAMNHEVNIIPLNVEVTSENILCLMKETQPDMVLDGLDDYATRFLVNEATQYLNIPYIYSAIIGSQVSVFPIDAHGPCLQCLMPEPPETYESCSIHGVLPPAVHIASSMAVAELMHYLMTGTFTYTMKYVDIYKGTMKTTSILELKEPTCPVCSARHFTRLMHAKKTRMEVLCGGVIQIRFDAKDFQRHLSPNIHIIQQNPFVKQLKFEQYTMTFFQDGRLLIYGCTDKQEAAHLTQFIFKSSHNAS</sequence>
<dbReference type="Proteomes" id="UP000242704">
    <property type="component" value="Unassembled WGS sequence"/>
</dbReference>
<dbReference type="InterPro" id="IPR045886">
    <property type="entry name" value="ThiF/MoeB/HesA"/>
</dbReference>
<dbReference type="Gene3D" id="3.40.50.720">
    <property type="entry name" value="NAD(P)-binding Rossmann-like Domain"/>
    <property type="match status" value="1"/>
</dbReference>
<dbReference type="SUPFAM" id="SSF69572">
    <property type="entry name" value="Activating enzymes of the ubiquitin-like proteins"/>
    <property type="match status" value="1"/>
</dbReference>
<dbReference type="Pfam" id="PF00899">
    <property type="entry name" value="ThiF"/>
    <property type="match status" value="1"/>
</dbReference>
<dbReference type="GO" id="GO:0008146">
    <property type="term" value="F:sulfotransferase activity"/>
    <property type="evidence" value="ECO:0007669"/>
    <property type="project" value="TreeGrafter"/>
</dbReference>
<organism evidence="2 3">
    <name type="scientific">Staphylococcus chromogenes</name>
    <name type="common">Staphylococcus hyicus subsp. chromogenes</name>
    <dbReference type="NCBI Taxonomy" id="46126"/>
    <lineage>
        <taxon>Bacteria</taxon>
        <taxon>Bacillati</taxon>
        <taxon>Bacillota</taxon>
        <taxon>Bacilli</taxon>
        <taxon>Bacillales</taxon>
        <taxon>Staphylococcaceae</taxon>
        <taxon>Staphylococcus</taxon>
    </lineage>
</organism>
<dbReference type="PANTHER" id="PTHR10953:SF102">
    <property type="entry name" value="ADENYLYLTRANSFERASE AND SULFURTRANSFERASE MOCS3"/>
    <property type="match status" value="1"/>
</dbReference>
<evidence type="ECO:0000259" key="1">
    <source>
        <dbReference type="Pfam" id="PF00899"/>
    </source>
</evidence>
<evidence type="ECO:0000313" key="2">
    <source>
        <dbReference type="EMBL" id="PTG17105.1"/>
    </source>
</evidence>
<dbReference type="GO" id="GO:0004792">
    <property type="term" value="F:thiosulfate-cyanide sulfurtransferase activity"/>
    <property type="evidence" value="ECO:0007669"/>
    <property type="project" value="TreeGrafter"/>
</dbReference>
<proteinExistence type="predicted"/>
<dbReference type="InterPro" id="IPR000594">
    <property type="entry name" value="ThiF_NAD_FAD-bd"/>
</dbReference>
<evidence type="ECO:0000313" key="3">
    <source>
        <dbReference type="Proteomes" id="UP000242704"/>
    </source>
</evidence>
<comment type="caution">
    <text evidence="2">The sequence shown here is derived from an EMBL/GenBank/DDBJ whole genome shotgun (WGS) entry which is preliminary data.</text>
</comment>
<gene>
    <name evidence="2" type="ORF">BU653_00740</name>
</gene>
<dbReference type="RefSeq" id="WP_107360433.1">
    <property type="nucleotide sequence ID" value="NZ_PYZV01000006.1"/>
</dbReference>